<evidence type="ECO:0000313" key="2">
    <source>
        <dbReference type="EMBL" id="MFD1341410.1"/>
    </source>
</evidence>
<keyword evidence="1" id="KW-0472">Membrane</keyword>
<protein>
    <submittedName>
        <fullName evidence="2">Uncharacterized protein</fullName>
    </submittedName>
</protein>
<feature type="transmembrane region" description="Helical" evidence="1">
    <location>
        <begin position="75"/>
        <end position="97"/>
    </location>
</feature>
<name>A0ABW3ZF99_9RHOB</name>
<dbReference type="Proteomes" id="UP001597135">
    <property type="component" value="Unassembled WGS sequence"/>
</dbReference>
<proteinExistence type="predicted"/>
<dbReference type="RefSeq" id="WP_386801466.1">
    <property type="nucleotide sequence ID" value="NZ_JBHTMU010000003.1"/>
</dbReference>
<evidence type="ECO:0000313" key="3">
    <source>
        <dbReference type="Proteomes" id="UP001597135"/>
    </source>
</evidence>
<comment type="caution">
    <text evidence="2">The sequence shown here is derived from an EMBL/GenBank/DDBJ whole genome shotgun (WGS) entry which is preliminary data.</text>
</comment>
<accession>A0ABW3ZF99</accession>
<reference evidence="3" key="1">
    <citation type="journal article" date="2019" name="Int. J. Syst. Evol. Microbiol.">
        <title>The Global Catalogue of Microorganisms (GCM) 10K type strain sequencing project: providing services to taxonomists for standard genome sequencing and annotation.</title>
        <authorList>
            <consortium name="The Broad Institute Genomics Platform"/>
            <consortium name="The Broad Institute Genome Sequencing Center for Infectious Disease"/>
            <person name="Wu L."/>
            <person name="Ma J."/>
        </authorList>
    </citation>
    <scope>NUCLEOTIDE SEQUENCE [LARGE SCALE GENOMIC DNA]</scope>
    <source>
        <strain evidence="3">CCUG 62953</strain>
    </source>
</reference>
<gene>
    <name evidence="2" type="ORF">ACFQ4E_03160</name>
</gene>
<organism evidence="2 3">
    <name type="scientific">Litorisediminicola beolgyonensis</name>
    <dbReference type="NCBI Taxonomy" id="1173614"/>
    <lineage>
        <taxon>Bacteria</taxon>
        <taxon>Pseudomonadati</taxon>
        <taxon>Pseudomonadota</taxon>
        <taxon>Alphaproteobacteria</taxon>
        <taxon>Rhodobacterales</taxon>
        <taxon>Paracoccaceae</taxon>
        <taxon>Litorisediminicola</taxon>
    </lineage>
</organism>
<feature type="transmembrane region" description="Helical" evidence="1">
    <location>
        <begin position="104"/>
        <end position="123"/>
    </location>
</feature>
<feature type="transmembrane region" description="Helical" evidence="1">
    <location>
        <begin position="42"/>
        <end position="69"/>
    </location>
</feature>
<keyword evidence="3" id="KW-1185">Reference proteome</keyword>
<dbReference type="EMBL" id="JBHTMU010000003">
    <property type="protein sequence ID" value="MFD1341410.1"/>
    <property type="molecule type" value="Genomic_DNA"/>
</dbReference>
<keyword evidence="1" id="KW-1133">Transmembrane helix</keyword>
<sequence length="126" mass="12933">MQFQPDPILVALIFAKRLAWLPALGILALLRTLLAKGASRGVAALVCLASLILASGILASSMGLAGAWVQTVARTVAMGGGWIVPGLLSAVFLTTAILPGRRAIWIDAVHVLGLAAIAGLWGVSQI</sequence>
<evidence type="ECO:0000256" key="1">
    <source>
        <dbReference type="SAM" id="Phobius"/>
    </source>
</evidence>
<feature type="transmembrane region" description="Helical" evidence="1">
    <location>
        <begin position="6"/>
        <end position="30"/>
    </location>
</feature>
<keyword evidence="1" id="KW-0812">Transmembrane</keyword>